<evidence type="ECO:0000313" key="1">
    <source>
        <dbReference type="EMBL" id="MBX45024.1"/>
    </source>
</evidence>
<name>A0A2P2NRH0_RHIMU</name>
<accession>A0A2P2NRH0</accession>
<sequence>MYVINKHA</sequence>
<proteinExistence type="predicted"/>
<dbReference type="EMBL" id="GGEC01064540">
    <property type="protein sequence ID" value="MBX45024.1"/>
    <property type="molecule type" value="Transcribed_RNA"/>
</dbReference>
<organism evidence="1">
    <name type="scientific">Rhizophora mucronata</name>
    <name type="common">Asiatic mangrove</name>
    <dbReference type="NCBI Taxonomy" id="61149"/>
    <lineage>
        <taxon>Eukaryota</taxon>
        <taxon>Viridiplantae</taxon>
        <taxon>Streptophyta</taxon>
        <taxon>Embryophyta</taxon>
        <taxon>Tracheophyta</taxon>
        <taxon>Spermatophyta</taxon>
        <taxon>Magnoliopsida</taxon>
        <taxon>eudicotyledons</taxon>
        <taxon>Gunneridae</taxon>
        <taxon>Pentapetalae</taxon>
        <taxon>rosids</taxon>
        <taxon>fabids</taxon>
        <taxon>Malpighiales</taxon>
        <taxon>Rhizophoraceae</taxon>
        <taxon>Rhizophora</taxon>
    </lineage>
</organism>
<reference evidence="1" key="1">
    <citation type="submission" date="2018-02" db="EMBL/GenBank/DDBJ databases">
        <title>Rhizophora mucronata_Transcriptome.</title>
        <authorList>
            <person name="Meera S.P."/>
            <person name="Sreeshan A."/>
            <person name="Augustine A."/>
        </authorList>
    </citation>
    <scope>NUCLEOTIDE SEQUENCE</scope>
    <source>
        <tissue evidence="1">Leaf</tissue>
    </source>
</reference>
<protein>
    <submittedName>
        <fullName evidence="1">Uncharacterized protein</fullName>
    </submittedName>
</protein>